<evidence type="ECO:0000313" key="2">
    <source>
        <dbReference type="Proteomes" id="UP000027161"/>
    </source>
</evidence>
<name>A0A8E0WN15_9RICK</name>
<keyword evidence="2" id="KW-1185">Reference proteome</keyword>
<organism evidence="1 2">
    <name type="scientific">Rickettsia tamurae subsp. buchneri</name>
    <dbReference type="NCBI Taxonomy" id="1462938"/>
    <lineage>
        <taxon>Bacteria</taxon>
        <taxon>Pseudomonadati</taxon>
        <taxon>Pseudomonadota</taxon>
        <taxon>Alphaproteobacteria</taxon>
        <taxon>Rickettsiales</taxon>
        <taxon>Rickettsiaceae</taxon>
        <taxon>Rickettsieae</taxon>
        <taxon>Rickettsia</taxon>
        <taxon>spotted fever group</taxon>
    </lineage>
</organism>
<reference evidence="1 2" key="1">
    <citation type="submission" date="2014-02" db="EMBL/GenBank/DDBJ databases">
        <title>Draft genome sequence of Rickettsia buchneri sp. nov. ISO7T.</title>
        <authorList>
            <person name="Felsheim R.F."/>
            <person name="Kurtti T.J."/>
            <person name="Munderloh U.G."/>
        </authorList>
    </citation>
    <scope>NUCLEOTIDE SEQUENCE [LARGE SCALE GENOMIC DNA]</scope>
    <source>
        <strain evidence="1 2">ISO7</strain>
    </source>
</reference>
<sequence length="107" mass="12534">MKKVAKRLDILKMTPKEQIIYRAYMNKSFKEHDYIVSAEEKGRKQGMAKGIEEGRKKGRQEGEVTKSIKIAKKMLMKKNSIEEIHEITEVSIKEIERLKAEIENLKK</sequence>
<dbReference type="EMBL" id="JFKF01000006">
    <property type="protein sequence ID" value="KDO03715.1"/>
    <property type="molecule type" value="Genomic_DNA"/>
</dbReference>
<evidence type="ECO:0000313" key="1">
    <source>
        <dbReference type="EMBL" id="KDO03715.1"/>
    </source>
</evidence>
<evidence type="ECO:0008006" key="3">
    <source>
        <dbReference type="Google" id="ProtNLM"/>
    </source>
</evidence>
<protein>
    <recommendedName>
        <fullName evidence="3">Transposase</fullName>
    </recommendedName>
</protein>
<proteinExistence type="predicted"/>
<accession>A0A8E0WN15</accession>
<gene>
    <name evidence="1" type="ORF">REISMN_00235</name>
</gene>
<dbReference type="Proteomes" id="UP000027161">
    <property type="component" value="Unassembled WGS sequence"/>
</dbReference>
<comment type="caution">
    <text evidence="1">The sequence shown here is derived from an EMBL/GenBank/DDBJ whole genome shotgun (WGS) entry which is preliminary data.</text>
</comment>
<dbReference type="AlphaFoldDB" id="A0A8E0WN15"/>